<feature type="non-terminal residue" evidence="1">
    <location>
        <position position="69"/>
    </location>
</feature>
<organism evidence="1">
    <name type="scientific">marine sediment metagenome</name>
    <dbReference type="NCBI Taxonomy" id="412755"/>
    <lineage>
        <taxon>unclassified sequences</taxon>
        <taxon>metagenomes</taxon>
        <taxon>ecological metagenomes</taxon>
    </lineage>
</organism>
<dbReference type="Gene3D" id="3.20.20.140">
    <property type="entry name" value="Metal-dependent hydrolases"/>
    <property type="match status" value="1"/>
</dbReference>
<dbReference type="AlphaFoldDB" id="X0Z2C5"/>
<protein>
    <recommendedName>
        <fullName evidence="2">Amidohydrolase-related domain-containing protein</fullName>
    </recommendedName>
</protein>
<sequence length="69" mass="7768">MDSDRTERGDILKDLLTVLDNSGADLRFVLSADFPWPGMMIEDPAMVMAANEFIYDLVRRAPGRLYGAF</sequence>
<proteinExistence type="predicted"/>
<name>X0Z2C5_9ZZZZ</name>
<comment type="caution">
    <text evidence="1">The sequence shown here is derived from an EMBL/GenBank/DDBJ whole genome shotgun (WGS) entry which is preliminary data.</text>
</comment>
<reference evidence="1" key="1">
    <citation type="journal article" date="2014" name="Front. Microbiol.">
        <title>High frequency of phylogenetically diverse reductive dehalogenase-homologous genes in deep subseafloor sedimentary metagenomes.</title>
        <authorList>
            <person name="Kawai M."/>
            <person name="Futagami T."/>
            <person name="Toyoda A."/>
            <person name="Takaki Y."/>
            <person name="Nishi S."/>
            <person name="Hori S."/>
            <person name="Arai W."/>
            <person name="Tsubouchi T."/>
            <person name="Morono Y."/>
            <person name="Uchiyama I."/>
            <person name="Ito T."/>
            <person name="Fujiyama A."/>
            <person name="Inagaki F."/>
            <person name="Takami H."/>
        </authorList>
    </citation>
    <scope>NUCLEOTIDE SEQUENCE</scope>
    <source>
        <strain evidence="1">Expedition CK06-06</strain>
    </source>
</reference>
<gene>
    <name evidence="1" type="ORF">S01H4_14660</name>
</gene>
<evidence type="ECO:0000313" key="1">
    <source>
        <dbReference type="EMBL" id="GAG63340.1"/>
    </source>
</evidence>
<accession>X0Z2C5</accession>
<evidence type="ECO:0008006" key="2">
    <source>
        <dbReference type="Google" id="ProtNLM"/>
    </source>
</evidence>
<dbReference type="EMBL" id="BART01006424">
    <property type="protein sequence ID" value="GAG63340.1"/>
    <property type="molecule type" value="Genomic_DNA"/>
</dbReference>